<evidence type="ECO:0000313" key="1">
    <source>
        <dbReference type="EMBL" id="KAG5373840.1"/>
    </source>
</evidence>
<evidence type="ECO:0000313" key="2">
    <source>
        <dbReference type="EMBL" id="KAG5373844.1"/>
    </source>
</evidence>
<evidence type="ECO:0000313" key="4">
    <source>
        <dbReference type="Proteomes" id="UP000823674"/>
    </source>
</evidence>
<dbReference type="Proteomes" id="UP000823674">
    <property type="component" value="Unassembled WGS sequence"/>
</dbReference>
<keyword evidence="4" id="KW-1185">Reference proteome</keyword>
<dbReference type="EMBL" id="JADBGQ010000087">
    <property type="protein sequence ID" value="KAG5373848.1"/>
    <property type="molecule type" value="Genomic_DNA"/>
</dbReference>
<dbReference type="EMBL" id="JADBGQ010000087">
    <property type="protein sequence ID" value="KAG5373840.1"/>
    <property type="molecule type" value="Genomic_DNA"/>
</dbReference>
<organism evidence="1 4">
    <name type="scientific">Brassica rapa subsp. trilocularis</name>
    <dbReference type="NCBI Taxonomy" id="1813537"/>
    <lineage>
        <taxon>Eukaryota</taxon>
        <taxon>Viridiplantae</taxon>
        <taxon>Streptophyta</taxon>
        <taxon>Embryophyta</taxon>
        <taxon>Tracheophyta</taxon>
        <taxon>Spermatophyta</taxon>
        <taxon>Magnoliopsida</taxon>
        <taxon>eudicotyledons</taxon>
        <taxon>Gunneridae</taxon>
        <taxon>Pentapetalae</taxon>
        <taxon>rosids</taxon>
        <taxon>malvids</taxon>
        <taxon>Brassicales</taxon>
        <taxon>Brassicaceae</taxon>
        <taxon>Brassiceae</taxon>
        <taxon>Brassica</taxon>
    </lineage>
</organism>
<comment type="caution">
    <text evidence="1">The sequence shown here is derived from an EMBL/GenBank/DDBJ whole genome shotgun (WGS) entry which is preliminary data.</text>
</comment>
<gene>
    <name evidence="1" type="primary">SC236g500010.1_BraROA</name>
    <name evidence="3" type="synonym">A05p050840.1_BraROA</name>
    <name evidence="2" type="synonym">SC236g500050.1_BraROA</name>
    <name evidence="1" type="ORF">IGI04_042833</name>
    <name evidence="2" type="ORF">IGI04_042837</name>
    <name evidence="3" type="ORF">IGI04_042841</name>
</gene>
<protein>
    <submittedName>
        <fullName evidence="1">Uncharacterized protein</fullName>
    </submittedName>
</protein>
<proteinExistence type="predicted"/>
<name>A0ABQ7KJZ7_BRACM</name>
<reference evidence="1 4" key="1">
    <citation type="submission" date="2021-03" db="EMBL/GenBank/DDBJ databases">
        <authorList>
            <person name="King G.J."/>
            <person name="Bancroft I."/>
            <person name="Baten A."/>
            <person name="Bloomfield J."/>
            <person name="Borpatragohain P."/>
            <person name="He Z."/>
            <person name="Irish N."/>
            <person name="Irwin J."/>
            <person name="Liu K."/>
            <person name="Mauleon R.P."/>
            <person name="Moore J."/>
            <person name="Morris R."/>
            <person name="Ostergaard L."/>
            <person name="Wang B."/>
            <person name="Wells R."/>
        </authorList>
    </citation>
    <scope>NUCLEOTIDE SEQUENCE [LARGE SCALE GENOMIC DNA]</scope>
    <source>
        <strain evidence="1">R-o-18</strain>
        <tissue evidence="1">Leaf</tissue>
    </source>
</reference>
<evidence type="ECO:0000313" key="3">
    <source>
        <dbReference type="EMBL" id="KAG5373848.1"/>
    </source>
</evidence>
<dbReference type="EMBL" id="JADBGQ010000087">
    <property type="protein sequence ID" value="KAG5373844.1"/>
    <property type="molecule type" value="Genomic_DNA"/>
</dbReference>
<sequence>MNAVTSHPGIPTNATLASLNQNGISNLPPARSEAQLELQVHLTTIVLTDENDYYECEIAGKVRKKYSTGAVYTYLS</sequence>
<accession>A0ABQ7KJZ7</accession>